<name>A0ABP7DDG5_9ACTN</name>
<sequence>MVTPDRTEPNLGVLLFLPYRHMEQRILEAVTAAGYAITLPQARLFQRVDRQGSRLTQLAEAAQVTKQAAKFLVDQLESGGYVERVPDPTDGRARLVRATRRGQDVIALAGTVERAIEQEWRDHLGEPATAELERALVLLREITDPFA</sequence>
<evidence type="ECO:0000259" key="4">
    <source>
        <dbReference type="PROSITE" id="PS50995"/>
    </source>
</evidence>
<keyword evidence="1" id="KW-0805">Transcription regulation</keyword>
<dbReference type="PANTHER" id="PTHR33164:SF57">
    <property type="entry name" value="MARR-FAMILY TRANSCRIPTIONAL REGULATOR"/>
    <property type="match status" value="1"/>
</dbReference>
<dbReference type="InterPro" id="IPR036390">
    <property type="entry name" value="WH_DNA-bd_sf"/>
</dbReference>
<accession>A0ABP7DDG5</accession>
<dbReference type="InterPro" id="IPR023187">
    <property type="entry name" value="Tscrpt_reg_MarR-type_CS"/>
</dbReference>
<dbReference type="InterPro" id="IPR000835">
    <property type="entry name" value="HTH_MarR-typ"/>
</dbReference>
<protein>
    <submittedName>
        <fullName evidence="5">MarR family winged helix-turn-helix transcriptional regulator</fullName>
    </submittedName>
</protein>
<keyword evidence="3" id="KW-0804">Transcription</keyword>
<keyword evidence="2" id="KW-0238">DNA-binding</keyword>
<dbReference type="Pfam" id="PF12802">
    <property type="entry name" value="MarR_2"/>
    <property type="match status" value="1"/>
</dbReference>
<evidence type="ECO:0000256" key="3">
    <source>
        <dbReference type="ARBA" id="ARBA00023163"/>
    </source>
</evidence>
<comment type="caution">
    <text evidence="5">The sequence shown here is derived from an EMBL/GenBank/DDBJ whole genome shotgun (WGS) entry which is preliminary data.</text>
</comment>
<dbReference type="PROSITE" id="PS01117">
    <property type="entry name" value="HTH_MARR_1"/>
    <property type="match status" value="1"/>
</dbReference>
<evidence type="ECO:0000256" key="2">
    <source>
        <dbReference type="ARBA" id="ARBA00023125"/>
    </source>
</evidence>
<proteinExistence type="predicted"/>
<dbReference type="SMART" id="SM00347">
    <property type="entry name" value="HTH_MARR"/>
    <property type="match status" value="1"/>
</dbReference>
<dbReference type="PANTHER" id="PTHR33164">
    <property type="entry name" value="TRANSCRIPTIONAL REGULATOR, MARR FAMILY"/>
    <property type="match status" value="1"/>
</dbReference>
<dbReference type="EMBL" id="BAAAYX010000004">
    <property type="protein sequence ID" value="GAA3702856.1"/>
    <property type="molecule type" value="Genomic_DNA"/>
</dbReference>
<dbReference type="RefSeq" id="WP_344812182.1">
    <property type="nucleotide sequence ID" value="NZ_BAAAYX010000004.1"/>
</dbReference>
<dbReference type="SUPFAM" id="SSF46785">
    <property type="entry name" value="Winged helix' DNA-binding domain"/>
    <property type="match status" value="1"/>
</dbReference>
<dbReference type="Gene3D" id="1.10.10.10">
    <property type="entry name" value="Winged helix-like DNA-binding domain superfamily/Winged helix DNA-binding domain"/>
    <property type="match status" value="1"/>
</dbReference>
<dbReference type="PROSITE" id="PS50995">
    <property type="entry name" value="HTH_MARR_2"/>
    <property type="match status" value="1"/>
</dbReference>
<dbReference type="InterPro" id="IPR036388">
    <property type="entry name" value="WH-like_DNA-bd_sf"/>
</dbReference>
<evidence type="ECO:0000313" key="6">
    <source>
        <dbReference type="Proteomes" id="UP001500051"/>
    </source>
</evidence>
<dbReference type="Proteomes" id="UP001500051">
    <property type="component" value="Unassembled WGS sequence"/>
</dbReference>
<evidence type="ECO:0000256" key="1">
    <source>
        <dbReference type="ARBA" id="ARBA00023015"/>
    </source>
</evidence>
<keyword evidence="6" id="KW-1185">Reference proteome</keyword>
<feature type="domain" description="HTH marR-type" evidence="4">
    <location>
        <begin position="8"/>
        <end position="144"/>
    </location>
</feature>
<organism evidence="5 6">
    <name type="scientific">Microlunatus aurantiacus</name>
    <dbReference type="NCBI Taxonomy" id="446786"/>
    <lineage>
        <taxon>Bacteria</taxon>
        <taxon>Bacillati</taxon>
        <taxon>Actinomycetota</taxon>
        <taxon>Actinomycetes</taxon>
        <taxon>Propionibacteriales</taxon>
        <taxon>Propionibacteriaceae</taxon>
        <taxon>Microlunatus</taxon>
    </lineage>
</organism>
<gene>
    <name evidence="5" type="ORF">GCM10022204_19990</name>
</gene>
<evidence type="ECO:0000313" key="5">
    <source>
        <dbReference type="EMBL" id="GAA3702856.1"/>
    </source>
</evidence>
<dbReference type="InterPro" id="IPR039422">
    <property type="entry name" value="MarR/SlyA-like"/>
</dbReference>
<reference evidence="6" key="1">
    <citation type="journal article" date="2019" name="Int. J. Syst. Evol. Microbiol.">
        <title>The Global Catalogue of Microorganisms (GCM) 10K type strain sequencing project: providing services to taxonomists for standard genome sequencing and annotation.</title>
        <authorList>
            <consortium name="The Broad Institute Genomics Platform"/>
            <consortium name="The Broad Institute Genome Sequencing Center for Infectious Disease"/>
            <person name="Wu L."/>
            <person name="Ma J."/>
        </authorList>
    </citation>
    <scope>NUCLEOTIDE SEQUENCE [LARGE SCALE GENOMIC DNA]</scope>
    <source>
        <strain evidence="6">JCM 16548</strain>
    </source>
</reference>